<dbReference type="WBParaSite" id="TASK_0000093801-mRNA-1">
    <property type="protein sequence ID" value="TASK_0000093801-mRNA-1"/>
    <property type="gene ID" value="TASK_0000093801"/>
</dbReference>
<evidence type="ECO:0000256" key="1">
    <source>
        <dbReference type="SAM" id="Coils"/>
    </source>
</evidence>
<keyword evidence="1" id="KW-0175">Coiled coil</keyword>
<dbReference type="Proteomes" id="UP000282613">
    <property type="component" value="Unassembled WGS sequence"/>
</dbReference>
<reference evidence="2 3" key="2">
    <citation type="submission" date="2018-11" db="EMBL/GenBank/DDBJ databases">
        <authorList>
            <consortium name="Pathogen Informatics"/>
        </authorList>
    </citation>
    <scope>NUCLEOTIDE SEQUENCE [LARGE SCALE GENOMIC DNA]</scope>
</reference>
<keyword evidence="3" id="KW-1185">Reference proteome</keyword>
<dbReference type="OrthoDB" id="6285742at2759"/>
<evidence type="ECO:0000313" key="4">
    <source>
        <dbReference type="WBParaSite" id="TASK_0000093801-mRNA-1"/>
    </source>
</evidence>
<evidence type="ECO:0000313" key="2">
    <source>
        <dbReference type="EMBL" id="VDK22190.1"/>
    </source>
</evidence>
<dbReference type="EMBL" id="UYRS01000164">
    <property type="protein sequence ID" value="VDK22190.1"/>
    <property type="molecule type" value="Genomic_DNA"/>
</dbReference>
<evidence type="ECO:0000313" key="3">
    <source>
        <dbReference type="Proteomes" id="UP000282613"/>
    </source>
</evidence>
<gene>
    <name evidence="2" type="ORF">TASK_LOCUS939</name>
</gene>
<accession>A0A0R3VUE5</accession>
<reference evidence="4" key="1">
    <citation type="submission" date="2017-02" db="UniProtKB">
        <authorList>
            <consortium name="WormBaseParasite"/>
        </authorList>
    </citation>
    <scope>IDENTIFICATION</scope>
</reference>
<proteinExistence type="predicted"/>
<protein>
    <submittedName>
        <fullName evidence="4">Exocyst complex component Sec10</fullName>
    </submittedName>
</protein>
<dbReference type="AlphaFoldDB" id="A0A0R3VUE5"/>
<feature type="coiled-coil region" evidence="1">
    <location>
        <begin position="56"/>
        <end position="83"/>
    </location>
</feature>
<name>A0A0R3VUE5_TAEAS</name>
<sequence length="276" mass="31623">MREGYLLLWDGLRKQPALSSNVDNALNELEGLSDHLLQSRRAFNERIQNNEVLRGSQEENQEVKDYANVISALRRQHEEEKQRLLQDVKQNWFHRDYYDAYTVESDCRPSMRQIFTAKELVILKMSPFERLAIELLSILASNCAAFEVFKRYNHVVLLDQVENAINIFSKFVNSAVDRQEGLEDNDFNNLSVRVPDALAGLAAAVNDLRARLYCDMDDDDFIDVDADRGEGDEVRDFSGHLEKPDGCPRKLGPSPLGFTINLQNLEDPDEISESEI</sequence>
<organism evidence="4">
    <name type="scientific">Taenia asiatica</name>
    <name type="common">Asian tapeworm</name>
    <dbReference type="NCBI Taxonomy" id="60517"/>
    <lineage>
        <taxon>Eukaryota</taxon>
        <taxon>Metazoa</taxon>
        <taxon>Spiralia</taxon>
        <taxon>Lophotrochozoa</taxon>
        <taxon>Platyhelminthes</taxon>
        <taxon>Cestoda</taxon>
        <taxon>Eucestoda</taxon>
        <taxon>Cyclophyllidea</taxon>
        <taxon>Taeniidae</taxon>
        <taxon>Taenia</taxon>
    </lineage>
</organism>